<protein>
    <submittedName>
        <fullName evidence="7">Amidohydrolase family protein</fullName>
    </submittedName>
</protein>
<sequence>MQVRQRWSGATIITPGGAVQSDLLIEQERFVALVPRDEPVGPDWQQVNVQGKVLFPGIIDLLQHGFADHLYNDAEPDGVRQNAKLLATHGVTGFLPSISCLPRKTLTDVLARLAKECVTETGARALGIHSEGPCFGAPGAHNPENIQFPTLDLGEAMLRAADGKLKAITIAPELPGAQAFIALMKNAGVSVHFGHSQAMPENIARYAQWGIDAVTHTYNVMPTLPPRTDGVPVFSVTDALIAEPSIALGLISDGIHVHPKLVQSLSHLPPDRVFLETDANKYAGSSATEFEFYPGYWVTSAPGKAVVDRNGGLCGSSLTPAEAMRNFLHFSGKDLARAAHASSLVPARILGMDAEIGSIEVGKRADFAVLEPDTLSVSQTIIGAHLVYGGEVHA</sequence>
<dbReference type="InterPro" id="IPR006680">
    <property type="entry name" value="Amidohydro-rel"/>
</dbReference>
<dbReference type="SUPFAM" id="SSF51556">
    <property type="entry name" value="Metallo-dependent hydrolases"/>
    <property type="match status" value="1"/>
</dbReference>
<dbReference type="EMBL" id="CP118247">
    <property type="protein sequence ID" value="WDR06194.1"/>
    <property type="molecule type" value="Genomic_DNA"/>
</dbReference>
<keyword evidence="3 5" id="KW-0378">Hydrolase</keyword>
<reference evidence="7 8" key="1">
    <citation type="submission" date="2023-02" db="EMBL/GenBank/DDBJ databases">
        <title>Devosia chondri sp. nov., isolated from the phycosphere of marine algae.</title>
        <authorList>
            <person name="Kim J.M."/>
            <person name="Lee J.K."/>
            <person name="Choi B.J."/>
            <person name="Bayburt H."/>
            <person name="Jeon C.O."/>
        </authorList>
    </citation>
    <scope>NUCLEOTIDE SEQUENCE [LARGE SCALE GENOMIC DNA]</scope>
    <source>
        <strain evidence="7 8">G2-5</strain>
    </source>
</reference>
<feature type="domain" description="Amidohydrolase-related" evidence="6">
    <location>
        <begin position="54"/>
        <end position="373"/>
    </location>
</feature>
<dbReference type="Gene3D" id="2.30.40.10">
    <property type="entry name" value="Urease, subunit C, domain 1"/>
    <property type="match status" value="1"/>
</dbReference>
<name>A0ABY7YXU7_9HYPH</name>
<dbReference type="PIRSF" id="PIRSF038994">
    <property type="entry name" value="NagA"/>
    <property type="match status" value="1"/>
</dbReference>
<dbReference type="InterPro" id="IPR032466">
    <property type="entry name" value="Metal_Hydrolase"/>
</dbReference>
<evidence type="ECO:0000259" key="6">
    <source>
        <dbReference type="Pfam" id="PF01979"/>
    </source>
</evidence>
<gene>
    <name evidence="7" type="ORF">PSQ90_01670</name>
</gene>
<keyword evidence="8" id="KW-1185">Reference proteome</keyword>
<evidence type="ECO:0000256" key="4">
    <source>
        <dbReference type="ARBA" id="ARBA00023277"/>
    </source>
</evidence>
<dbReference type="InterPro" id="IPR003764">
    <property type="entry name" value="GlcNAc_6-P_deAcase"/>
</dbReference>
<organism evidence="7 8">
    <name type="scientific">Devosia rhodophyticola</name>
    <dbReference type="NCBI Taxonomy" id="3026423"/>
    <lineage>
        <taxon>Bacteria</taxon>
        <taxon>Pseudomonadati</taxon>
        <taxon>Pseudomonadota</taxon>
        <taxon>Alphaproteobacteria</taxon>
        <taxon>Hyphomicrobiales</taxon>
        <taxon>Devosiaceae</taxon>
        <taxon>Devosia</taxon>
    </lineage>
</organism>
<keyword evidence="4 5" id="KW-0119">Carbohydrate metabolism</keyword>
<dbReference type="Gene3D" id="3.20.20.140">
    <property type="entry name" value="Metal-dependent hydrolases"/>
    <property type="match status" value="1"/>
</dbReference>
<dbReference type="PANTHER" id="PTHR11113">
    <property type="entry name" value="N-ACETYLGLUCOSAMINE-6-PHOSPHATE DEACETYLASE"/>
    <property type="match status" value="1"/>
</dbReference>
<accession>A0ABY7YXU7</accession>
<dbReference type="Proteomes" id="UP001222118">
    <property type="component" value="Chromosome"/>
</dbReference>
<evidence type="ECO:0000256" key="1">
    <source>
        <dbReference type="ARBA" id="ARBA00010716"/>
    </source>
</evidence>
<keyword evidence="2" id="KW-0479">Metal-binding</keyword>
<dbReference type="InterPro" id="IPR011059">
    <property type="entry name" value="Metal-dep_hydrolase_composite"/>
</dbReference>
<evidence type="ECO:0000313" key="8">
    <source>
        <dbReference type="Proteomes" id="UP001222118"/>
    </source>
</evidence>
<dbReference type="RefSeq" id="WP_282211708.1">
    <property type="nucleotide sequence ID" value="NZ_CP118247.1"/>
</dbReference>
<evidence type="ECO:0000256" key="3">
    <source>
        <dbReference type="ARBA" id="ARBA00022801"/>
    </source>
</evidence>
<proteinExistence type="inferred from homology"/>
<dbReference type="PANTHER" id="PTHR11113:SF14">
    <property type="entry name" value="N-ACETYLGLUCOSAMINE-6-PHOSPHATE DEACETYLASE"/>
    <property type="match status" value="1"/>
</dbReference>
<dbReference type="SUPFAM" id="SSF51338">
    <property type="entry name" value="Composite domain of metallo-dependent hydrolases"/>
    <property type="match status" value="1"/>
</dbReference>
<comment type="similarity">
    <text evidence="1 5">Belongs to the metallo-dependent hydrolases superfamily. NagA family.</text>
</comment>
<evidence type="ECO:0000256" key="5">
    <source>
        <dbReference type="PIRNR" id="PIRNR038994"/>
    </source>
</evidence>
<evidence type="ECO:0000313" key="7">
    <source>
        <dbReference type="EMBL" id="WDR06194.1"/>
    </source>
</evidence>
<evidence type="ECO:0000256" key="2">
    <source>
        <dbReference type="ARBA" id="ARBA00022723"/>
    </source>
</evidence>
<dbReference type="Pfam" id="PF01979">
    <property type="entry name" value="Amidohydro_1"/>
    <property type="match status" value="1"/>
</dbReference>